<proteinExistence type="inferred from homology"/>
<evidence type="ECO:0000313" key="11">
    <source>
        <dbReference type="EMBL" id="MBD1544996.1"/>
    </source>
</evidence>
<evidence type="ECO:0000256" key="1">
    <source>
        <dbReference type="ARBA" id="ARBA00009521"/>
    </source>
</evidence>
<dbReference type="EMBL" id="JABFCZ010000002">
    <property type="protein sequence ID" value="MBD1544996.1"/>
    <property type="molecule type" value="Genomic_DNA"/>
</dbReference>
<evidence type="ECO:0000256" key="7">
    <source>
        <dbReference type="ARBA" id="ARBA00023114"/>
    </source>
</evidence>
<evidence type="ECO:0000256" key="3">
    <source>
        <dbReference type="ARBA" id="ARBA00022452"/>
    </source>
</evidence>
<gene>
    <name evidence="11" type="ORF">HK439_01870</name>
</gene>
<feature type="chain" id="PRO_5038156034" description="Porin" evidence="10">
    <location>
        <begin position="22"/>
        <end position="390"/>
    </location>
</feature>
<feature type="signal peptide" evidence="10">
    <location>
        <begin position="1"/>
        <end position="21"/>
    </location>
</feature>
<comment type="function">
    <text evidence="10">Forms passive diffusion pores that allow small molecular weight hydrophilic materials across the outer membrane.</text>
</comment>
<dbReference type="GO" id="GO:0009279">
    <property type="term" value="C:cell outer membrane"/>
    <property type="evidence" value="ECO:0007669"/>
    <property type="project" value="UniProtKB-SubCell"/>
</dbReference>
<keyword evidence="7 10" id="KW-0626">Porin</keyword>
<evidence type="ECO:0000256" key="2">
    <source>
        <dbReference type="ARBA" id="ARBA00022448"/>
    </source>
</evidence>
<evidence type="ECO:0000256" key="6">
    <source>
        <dbReference type="ARBA" id="ARBA00023065"/>
    </source>
</evidence>
<sequence>MNFKSLLLGAAAVASATGVQAADLPVAPEPVDYVRICDAYGARFYYIPGTETCLRVGGRVRADYRFHDFAGKGPNNWDAKTDESTRFRARAYVRLDARTQTEYGLLKTYLDLWFTSGSNAFNSTATEIWDAYVQLGGFTFGRTGSFFDHWTGENWGSQIGQGLDNRSTVLAYTAAFGNGLSASASLESNTGTRLPGLLTNAGASYAYGGHRIPAFVANLMVSQGWGSAQLSGMVRQTRSSTAVVDSVVGWAIAGDVALNLPMLGAGDTLGIRAAYASAASGYVDTRLTNDAVINAAGTSLDASTAWGIAAGITHNWTPTVSTSLTGTYSNQDTLLATADLKQWSVHGQVAWAPISGFVTGVEVEYLSQDFGGATADNDNLTATFRIQRTF</sequence>
<dbReference type="RefSeq" id="WP_190289666.1">
    <property type="nucleotide sequence ID" value="NZ_JABFCZ010000002.1"/>
</dbReference>
<name>A0A926NV65_9HYPH</name>
<reference evidence="11" key="1">
    <citation type="submission" date="2020-05" db="EMBL/GenBank/DDBJ databases">
        <title>Identification of trans-AT polyketide cluster in two marine bacteria, producers of a novel glutaramide-containing polyketide sesbanimide D and analogs.</title>
        <authorList>
            <person name="Kacar D."/>
            <person name="Rodriguez P."/>
            <person name="Canedo L."/>
            <person name="Gonzalez E."/>
            <person name="Galan B."/>
            <person name="De La Calle F."/>
            <person name="Garcia J.L."/>
        </authorList>
    </citation>
    <scope>NUCLEOTIDE SEQUENCE</scope>
    <source>
        <strain evidence="11">PHM038</strain>
    </source>
</reference>
<dbReference type="AlphaFoldDB" id="A0A926NV65"/>
<accession>A0A926NV65</accession>
<comment type="subcellular location">
    <subcellularLocation>
        <location evidence="10">Cell outer membrane</location>
        <topology evidence="10">Multi-pass membrane protein</topology>
    </subcellularLocation>
</comment>
<evidence type="ECO:0000256" key="9">
    <source>
        <dbReference type="ARBA" id="ARBA00023237"/>
    </source>
</evidence>
<dbReference type="GO" id="GO:0006811">
    <property type="term" value="P:monoatomic ion transport"/>
    <property type="evidence" value="ECO:0007669"/>
    <property type="project" value="UniProtKB-KW"/>
</dbReference>
<keyword evidence="4 10" id="KW-0812">Transmembrane</keyword>
<evidence type="ECO:0000256" key="10">
    <source>
        <dbReference type="RuleBase" id="RU364005"/>
    </source>
</evidence>
<evidence type="ECO:0000256" key="8">
    <source>
        <dbReference type="ARBA" id="ARBA00023136"/>
    </source>
</evidence>
<dbReference type="SUPFAM" id="SSF56935">
    <property type="entry name" value="Porins"/>
    <property type="match status" value="1"/>
</dbReference>
<keyword evidence="3 10" id="KW-1134">Transmembrane beta strand</keyword>
<keyword evidence="2 10" id="KW-0813">Transport</keyword>
<keyword evidence="6 10" id="KW-0406">Ion transport</keyword>
<keyword evidence="5 10" id="KW-0732">Signal</keyword>
<dbReference type="GO" id="GO:0015288">
    <property type="term" value="F:porin activity"/>
    <property type="evidence" value="ECO:0007669"/>
    <property type="project" value="UniProtKB-KW"/>
</dbReference>
<keyword evidence="9 10" id="KW-0998">Cell outer membrane</keyword>
<dbReference type="Pfam" id="PF02530">
    <property type="entry name" value="Porin_2"/>
    <property type="match status" value="1"/>
</dbReference>
<comment type="domain">
    <text evidence="10">Consists of 16-stranded beta-barrel sheets, with large surface-exposed loops, that form a transmembrane pore at the center of each barrel. The pore is partially ocluded by a peptide loop that folds into the pore lumen.</text>
</comment>
<evidence type="ECO:0000256" key="5">
    <source>
        <dbReference type="ARBA" id="ARBA00022729"/>
    </source>
</evidence>
<protein>
    <recommendedName>
        <fullName evidence="10">Porin</fullName>
    </recommendedName>
</protein>
<keyword evidence="8 10" id="KW-0472">Membrane</keyword>
<comment type="caution">
    <text evidence="11">The sequence shown here is derived from an EMBL/GenBank/DDBJ whole genome shotgun (WGS) entry which is preliminary data.</text>
</comment>
<dbReference type="Proteomes" id="UP000598467">
    <property type="component" value="Unassembled WGS sequence"/>
</dbReference>
<dbReference type="InterPro" id="IPR003684">
    <property type="entry name" value="Porin_alphabac"/>
</dbReference>
<evidence type="ECO:0000313" key="12">
    <source>
        <dbReference type="Proteomes" id="UP000598467"/>
    </source>
</evidence>
<dbReference type="GO" id="GO:0046930">
    <property type="term" value="C:pore complex"/>
    <property type="evidence" value="ECO:0007669"/>
    <property type="project" value="UniProtKB-KW"/>
</dbReference>
<comment type="similarity">
    <text evidence="1 10">Belongs to the alphaproteobacteria porin family.</text>
</comment>
<organism evidence="11 12">
    <name type="scientific">Roseibium aggregatum</name>
    <dbReference type="NCBI Taxonomy" id="187304"/>
    <lineage>
        <taxon>Bacteria</taxon>
        <taxon>Pseudomonadati</taxon>
        <taxon>Pseudomonadota</taxon>
        <taxon>Alphaproteobacteria</taxon>
        <taxon>Hyphomicrobiales</taxon>
        <taxon>Stappiaceae</taxon>
        <taxon>Roseibium</taxon>
    </lineage>
</organism>
<evidence type="ECO:0000256" key="4">
    <source>
        <dbReference type="ARBA" id="ARBA00022692"/>
    </source>
</evidence>